<keyword evidence="5" id="KW-0833">Ubl conjugation pathway</keyword>
<dbReference type="PANTHER" id="PTHR12473:SF17">
    <property type="entry name" value="UBIQUITIN CARBOXYL-TERMINAL HYDROLASE MINDY-3"/>
    <property type="match status" value="1"/>
</dbReference>
<sequence>MAEMNNKLDNGTLSEIKSLLWGNDLKDEVFSRWTQGFVFGSDERTALVQYEGGPCAVIAPVQGFVVKNALFGDKPCKDHTQLSENESLDLLVQALCDILVLISTNGYSVISLEEEEEPENNKSQSELSTESADCNKIDMDQSEAGQSSCKRSKLHVDQNVFHSRLRCTKCESEASVRKCLRENISAFTGPSGVLLYLYSIVLTKGIEQIRNEVEDPGEPLIHGLFGHGTQSLINLLITGKAVTNVWDNDKDISGL</sequence>
<accession>A0ABY7DD49</accession>
<evidence type="ECO:0000259" key="6">
    <source>
        <dbReference type="SMART" id="SM01174"/>
    </source>
</evidence>
<dbReference type="EMBL" id="CP111012">
    <property type="protein sequence ID" value="WAQ94853.1"/>
    <property type="molecule type" value="Genomic_DNA"/>
</dbReference>
<evidence type="ECO:0000256" key="5">
    <source>
        <dbReference type="RuleBase" id="RU367088"/>
    </source>
</evidence>
<feature type="domain" description="Deubiquitinating enzyme MINDY-3/4 conserved" evidence="6">
    <location>
        <begin position="17"/>
        <end position="255"/>
    </location>
</feature>
<evidence type="ECO:0000313" key="8">
    <source>
        <dbReference type="Proteomes" id="UP001164746"/>
    </source>
</evidence>
<proteinExistence type="inferred from homology"/>
<dbReference type="EC" id="3.4.19.12" evidence="5"/>
<comment type="function">
    <text evidence="5">Hydrolase that can remove 'Lys-48'-linked conjugated ubiquitin from proteins.</text>
</comment>
<reference evidence="7" key="1">
    <citation type="submission" date="2022-11" db="EMBL/GenBank/DDBJ databases">
        <title>Centuries of genome instability and evolution in soft-shell clam transmissible cancer (bioRxiv).</title>
        <authorList>
            <person name="Hart S.F.M."/>
            <person name="Yonemitsu M.A."/>
            <person name="Giersch R.M."/>
            <person name="Beal B.F."/>
            <person name="Arriagada G."/>
            <person name="Davis B.W."/>
            <person name="Ostrander E.A."/>
            <person name="Goff S.P."/>
            <person name="Metzger M.J."/>
        </authorList>
    </citation>
    <scope>NUCLEOTIDE SEQUENCE</scope>
    <source>
        <strain evidence="7">MELC-2E11</strain>
        <tissue evidence="7">Siphon/mantle</tissue>
    </source>
</reference>
<keyword evidence="3 5" id="KW-0378">Hydrolase</keyword>
<name>A0ABY7DD49_MYAAR</name>
<comment type="catalytic activity">
    <reaction evidence="5">
        <text>Thiol-dependent hydrolysis of ester, thioester, amide, peptide and isopeptide bonds formed by the C-terminal Gly of ubiquitin (a 76-residue protein attached to proteins as an intracellular targeting signal).</text>
        <dbReference type="EC" id="3.4.19.12"/>
    </reaction>
</comment>
<gene>
    <name evidence="7" type="ORF">MAR_007324</name>
</gene>
<organism evidence="7 8">
    <name type="scientific">Mya arenaria</name>
    <name type="common">Soft-shell clam</name>
    <dbReference type="NCBI Taxonomy" id="6604"/>
    <lineage>
        <taxon>Eukaryota</taxon>
        <taxon>Metazoa</taxon>
        <taxon>Spiralia</taxon>
        <taxon>Lophotrochozoa</taxon>
        <taxon>Mollusca</taxon>
        <taxon>Bivalvia</taxon>
        <taxon>Autobranchia</taxon>
        <taxon>Heteroconchia</taxon>
        <taxon>Euheterodonta</taxon>
        <taxon>Imparidentia</taxon>
        <taxon>Neoheterodontei</taxon>
        <taxon>Myida</taxon>
        <taxon>Myoidea</taxon>
        <taxon>Myidae</taxon>
        <taxon>Mya</taxon>
    </lineage>
</organism>
<comment type="similarity">
    <text evidence="1 5">Belongs to the MINDY deubiquitinase family. FAM188 subfamily.</text>
</comment>
<dbReference type="SMART" id="SM01174">
    <property type="entry name" value="DUF4205"/>
    <property type="match status" value="1"/>
</dbReference>
<dbReference type="Proteomes" id="UP001164746">
    <property type="component" value="Chromosome 1"/>
</dbReference>
<evidence type="ECO:0000313" key="7">
    <source>
        <dbReference type="EMBL" id="WAQ94853.1"/>
    </source>
</evidence>
<keyword evidence="4 5" id="KW-0788">Thiol protease</keyword>
<dbReference type="Pfam" id="PF13898">
    <property type="entry name" value="MINDY-3_4_CD"/>
    <property type="match status" value="1"/>
</dbReference>
<evidence type="ECO:0000256" key="1">
    <source>
        <dbReference type="ARBA" id="ARBA00011074"/>
    </source>
</evidence>
<protein>
    <recommendedName>
        <fullName evidence="5">Ubiquitin carboxyl-terminal hydrolase MINDY</fullName>
        <ecNumber evidence="5">3.4.19.12</ecNumber>
    </recommendedName>
</protein>
<keyword evidence="8" id="KW-1185">Reference proteome</keyword>
<dbReference type="InterPro" id="IPR039785">
    <property type="entry name" value="MINY3/4"/>
</dbReference>
<evidence type="ECO:0000256" key="3">
    <source>
        <dbReference type="ARBA" id="ARBA00022801"/>
    </source>
</evidence>
<keyword evidence="2 5" id="KW-0645">Protease</keyword>
<evidence type="ECO:0000256" key="2">
    <source>
        <dbReference type="ARBA" id="ARBA00022670"/>
    </source>
</evidence>
<dbReference type="InterPro" id="IPR025257">
    <property type="entry name" value="MINDY-3/4_CD"/>
</dbReference>
<evidence type="ECO:0000256" key="4">
    <source>
        <dbReference type="ARBA" id="ARBA00022807"/>
    </source>
</evidence>
<dbReference type="PANTHER" id="PTHR12473">
    <property type="entry name" value="UBIQUITIN CARBOXYL-TERMINAL HYDROLASE MINDY-4-RELATED"/>
    <property type="match status" value="1"/>
</dbReference>
<feature type="non-terminal residue" evidence="7">
    <location>
        <position position="255"/>
    </location>
</feature>